<dbReference type="Gene3D" id="1.10.10.160">
    <property type="match status" value="1"/>
</dbReference>
<dbReference type="InterPro" id="IPR027417">
    <property type="entry name" value="P-loop_NTPase"/>
</dbReference>
<dbReference type="GO" id="GO:0016787">
    <property type="term" value="F:hydrolase activity"/>
    <property type="evidence" value="ECO:0007669"/>
    <property type="project" value="UniProtKB-UniRule"/>
</dbReference>
<feature type="region of interest" description="Disordered" evidence="7">
    <location>
        <begin position="2729"/>
        <end position="2748"/>
    </location>
</feature>
<dbReference type="Pfam" id="PF13087">
    <property type="entry name" value="AAA_12"/>
    <property type="match status" value="1"/>
</dbReference>
<evidence type="ECO:0000256" key="4">
    <source>
        <dbReference type="ARBA" id="ARBA00022806"/>
    </source>
</evidence>
<protein>
    <recommendedName>
        <fullName evidence="8">UvrD-like helicase ATP-binding domain-containing protein</fullName>
    </recommendedName>
</protein>
<dbReference type="InterPro" id="IPR047187">
    <property type="entry name" value="SF1_C_Upf1"/>
</dbReference>
<dbReference type="PANTHER" id="PTHR43788">
    <property type="entry name" value="DNA2/NAM7 HELICASE FAMILY MEMBER"/>
    <property type="match status" value="1"/>
</dbReference>
<dbReference type="InterPro" id="IPR050534">
    <property type="entry name" value="Coronavir_polyprotein_1ab"/>
</dbReference>
<sequence>MAKVGDQANTISFNGTTGRRRKKEVWYHVLKHDRIFQDLLGQWDLPDTVLLHESDWSDHPQNESRAIEVEPFRSLASPLPFAIKFQLELHIFNNVIIEIQQLDPPEKGTTEEWEARKEEIAKPARRMLLGFIQQVVPTLIGMGWNTDVDNFTISELFAKEIESSLIDVKKAVAHGSKRIVFDKATVSRATDRAQTKLDSATRRIGGTEKDLVQLTIHIDVVQKRAKWPLAEFSCRFFYGHLIPTELDIINDPEMCPKCESRRGLREGGWMVRDRFCRVTNVFQSGEELVEWISYRPKLCGRRYDFLFDKGVGSSLTIWLLSIHAKGMSENWPNLEVTRDSFLNGLGCFDSVNESKLGDRIGLAFSHTMPIDLLSKHQIKVIPEIFHNGYAFSDGCGVMGFNIARKIKKGWGLRHIPGAVQIRLGGVKGMLSLDTAFDTDCIGIRPSMIKFPSTHRVLEVKRVAGEFSKENDNTLYTDKIFNQALLVLNHLGVPCQIFCNLQKKACAGFALEQDVEDAHDVVDLEFYIDNVLRHGRKSNEVPFSLGELTAIQESMKASRDRVNLPAKVRVLLGIVDVSNELEEGEVLVENGRITGMYWFSDPLVRAVPRKKFTPFTFLDEVLVFSAKGDRPLGDMLGGGDLDGDEYFVVYEPQIVDAVITTNAHNYKTQNFSTPKASATIFVPLDHRASLVPISASKQLAALQKFIANGNLVADSADAWIRIADMNGVDHEGAQRLAELHQQSLDSRKQKFSIDWVAMNHVLETIPRPHYKSGKKEGKRSLSVLGVLFELWEGYINKIQILMKRHSFIGQHQSRLLDDEASQNDSRMQLAFDHMFDLDKDKKDQVIDGELHRYCISCNNPRGKKRCNVCGDAWVCLGQCEIKHWRLCFGIQWEIAGTISCDGESDIDMTFPKSCDSTVDTASLTSFDEGSYDMFNASPQTDVKDILESLIRIVFGHDPRPMYDLAMVNWKCVDNDAIKLIKQFVLVEFCEGFDKEYRSAREKTRRDKIDSPHIFDVFTMEQRLASYNTTLAVCVRNEPAGGLLMWRDQYEPHSYHPMNPPFHRFRIASLSGPSRILENLYVPPHGSLMDLALRRDPESFMKAVERDDYFMKCIPTSVAELLNSSQRRAVATVLSSDFKRGFFLVQGPPGTGKTVTLAAMVASLKGGSMVLASSNAAVANIAMKLMSIAKLSVHEIAIFGDNCNEHVEFLSPIHRSHRYHRFKKEYDIHKNDSGRQADLKREFISWLHLDTSTSLNSLMKHCPHIDLDSRKGQHFLTTIISSAKVVLSTLNTAGSHFLRKAVDSKYDTLFLDEAAQCTEAEFYIATNFPGVERIVLIGDPMQLNATVLNTTIKELGYGNSFMTNAMSCRHPAVHLLSVQYRCDPAIMRFSNQNFYNNALLTSRVVYNRKLQVAHPLLFINTGSGNEKTKYRFSYGKEERDGSSWKNHFEAQAVRILLRKDLDILKVREELDNATTMVITPYKSQADAIRKELNQANLLTHVKINTVDSFQGQEADIVIFSAVRTQSEGFTNDAQRLNVALTRAKRVLRVIGDWSFWSNTSEDSAMFKFVNYCNHSRLIKSDERLGKRAEAWLKPIWSDIGKYAWKPTMTSHFHHSLKRLSNIDRNIAFNTLLTISMPDEKSLLFPVKSKSPCWQQSALKGSEDRVQIVWVAKDANERDDNRPRIEAHFAGTADNCNKFRQTHPFLPKGTLCVKQGLTGVHTDSTKYFNAHDQSQSVDLAWTLNESLGSCILDDNLSELPDGYFDLDPSQSDIVSTMPPLLLESGSGTGKTNVLFKHAVNYAYEVRKHAEAKSICFVTVSLRLRNELNKRYHAIEEMERISLPHVSFFSLQKILEELVLSLRSSIKIAEVCSFREFVHSRIEHSALPVDIIEAENEISGVILGSIDAALKRRPLSRDEYIENKRSTVSSESQDGMVKRHMIYEQYEKYHKWKTVNARMDRDDVILELIRHMGQLLSKKQSLFDAVYLDEIQDFTYASIFLIFSIAGKSKLHWVCAGDTAQMISPGCSFKFDGLKQAMLAVKPGIETKIKRVVKLEKNYRVTKDVLDVSNSILKEAKKCFKNSIEYARPETAVKDLGTRVLWCYWEDAMEEKPSFGANQALIFTSTYDSHAIFQKMDSWLKSHPFILTTLDAKGLEFEDVVVAFDVDRKSWSIRADQVSSLRLLRELYVAITRAKRRVVILIKKDIQTMKEFFLKLEGCSIMQSDAKTAFLEFDSRTSSKEWFNRGMGLFENDDFKTASNCFKAAGDFAYFHWAQGKFEIADGFVQYGKESLRKSAHAFFEKGDYEHTLKLLASVMEMGWNSDDDYIYEKSRVECPTFFTPDQTIRFALTRDKWDEISISDLKSVSSASLFFNHRKNVKLVEKISTCSELDLESIQWSLPLMVGDYYLEREQYLKAVKLYLESETPDFVMAEKATNCIVQFQNSPDKTHMLIQVADVWAKRNHGKKKPSSIVPKDSDTFLLLHLFESPILASQSHPTDSLKKFGKGVIKSAFQKSNVPMETLHNFSQSEFEMEVRYALESKYQNKLIEAVQWYHLHKDERHAVELASDYIEDWTPNEFFGIIFSLNLPIKGIPEEASRRGINFQTELISKCMKENTRVDLAFSVTDEALSSIDKAQVNVQHLVSEWLKHRNNATIKRKLDTKKSSDKPIRGITFLQLLFKPKECSEQLQITKLCMELFGPKVVEYVISVSTNGEARYAVLSKFDPTAFDHLRPKEKSVGGTKSKASDSNSSLFQQNDRVVIKDIQQKPDLNGRQGTVIKYDAKSKRYGVLLDSVPNDSHSKKNVLAFKPSNLEKVAEHSIPRDEYSDTDLPSLASRNPSESSAESDDSSDSDSIPPLTTRNESSSEDNLSNGSDDESDSHNSSSDGSRLF</sequence>
<dbReference type="PANTHER" id="PTHR43788:SF8">
    <property type="entry name" value="DNA-BINDING PROTEIN SMUBP-2"/>
    <property type="match status" value="1"/>
</dbReference>
<evidence type="ECO:0000256" key="5">
    <source>
        <dbReference type="ARBA" id="ARBA00022840"/>
    </source>
</evidence>
<evidence type="ECO:0000256" key="2">
    <source>
        <dbReference type="ARBA" id="ARBA00022741"/>
    </source>
</evidence>
<accession>A0ABD3Q7W3</accession>
<dbReference type="InterPro" id="IPR041677">
    <property type="entry name" value="DNA2/NAM7_AAA_11"/>
</dbReference>
<comment type="similarity">
    <text evidence="1">Belongs to the DNA2/NAM7 helicase family.</text>
</comment>
<evidence type="ECO:0000256" key="7">
    <source>
        <dbReference type="SAM" id="MobiDB-lite"/>
    </source>
</evidence>
<feature type="binding site" evidence="6">
    <location>
        <begin position="1781"/>
        <end position="1788"/>
    </location>
    <ligand>
        <name>ATP</name>
        <dbReference type="ChEBI" id="CHEBI:30616"/>
    </ligand>
</feature>
<evidence type="ECO:0000313" key="9">
    <source>
        <dbReference type="EMBL" id="KAL3796031.1"/>
    </source>
</evidence>
<dbReference type="InterPro" id="IPR013986">
    <property type="entry name" value="DExx_box_DNA_helicase_dom_sf"/>
</dbReference>
<dbReference type="EMBL" id="JABMIG020000066">
    <property type="protein sequence ID" value="KAL3796031.1"/>
    <property type="molecule type" value="Genomic_DNA"/>
</dbReference>
<evidence type="ECO:0000256" key="6">
    <source>
        <dbReference type="PROSITE-ProRule" id="PRU00560"/>
    </source>
</evidence>
<dbReference type="Pfam" id="PF00580">
    <property type="entry name" value="UvrD-helicase"/>
    <property type="match status" value="1"/>
</dbReference>
<dbReference type="PROSITE" id="PS51198">
    <property type="entry name" value="UVRD_HELICASE_ATP_BIND"/>
    <property type="match status" value="1"/>
</dbReference>
<reference evidence="9 10" key="1">
    <citation type="journal article" date="2020" name="G3 (Bethesda)">
        <title>Improved Reference Genome for Cyclotella cryptica CCMP332, a Model for Cell Wall Morphogenesis, Salinity Adaptation, and Lipid Production in Diatoms (Bacillariophyta).</title>
        <authorList>
            <person name="Roberts W.R."/>
            <person name="Downey K.M."/>
            <person name="Ruck E.C."/>
            <person name="Traller J.C."/>
            <person name="Alverson A.J."/>
        </authorList>
    </citation>
    <scope>NUCLEOTIDE SEQUENCE [LARGE SCALE GENOMIC DNA]</scope>
    <source>
        <strain evidence="9 10">CCMP332</strain>
    </source>
</reference>
<feature type="compositionally biased region" description="Polar residues" evidence="7">
    <location>
        <begin position="2852"/>
        <end position="2865"/>
    </location>
</feature>
<evidence type="ECO:0000256" key="1">
    <source>
        <dbReference type="ARBA" id="ARBA00007913"/>
    </source>
</evidence>
<dbReference type="SUPFAM" id="SSF48452">
    <property type="entry name" value="TPR-like"/>
    <property type="match status" value="1"/>
</dbReference>
<dbReference type="InterPro" id="IPR041679">
    <property type="entry name" value="DNA2/NAM7-like_C"/>
</dbReference>
<feature type="region of interest" description="Disordered" evidence="7">
    <location>
        <begin position="2815"/>
        <end position="2886"/>
    </location>
</feature>
<dbReference type="CDD" id="cd18808">
    <property type="entry name" value="SF1_C_Upf1"/>
    <property type="match status" value="1"/>
</dbReference>
<evidence type="ECO:0000259" key="8">
    <source>
        <dbReference type="PROSITE" id="PS51198"/>
    </source>
</evidence>
<name>A0ABD3Q7W3_9STRA</name>
<dbReference type="InterPro" id="IPR014016">
    <property type="entry name" value="UvrD-like_ATP-bd"/>
</dbReference>
<dbReference type="Pfam" id="PF13086">
    <property type="entry name" value="AAA_11"/>
    <property type="match status" value="1"/>
</dbReference>
<dbReference type="Proteomes" id="UP001516023">
    <property type="component" value="Unassembled WGS sequence"/>
</dbReference>
<feature type="domain" description="UvrD-like helicase ATP-binding" evidence="8">
    <location>
        <begin position="1760"/>
        <end position="2058"/>
    </location>
</feature>
<keyword evidence="5 6" id="KW-0067">ATP-binding</keyword>
<keyword evidence="4 6" id="KW-0347">Helicase</keyword>
<organism evidence="9 10">
    <name type="scientific">Cyclotella cryptica</name>
    <dbReference type="NCBI Taxonomy" id="29204"/>
    <lineage>
        <taxon>Eukaryota</taxon>
        <taxon>Sar</taxon>
        <taxon>Stramenopiles</taxon>
        <taxon>Ochrophyta</taxon>
        <taxon>Bacillariophyta</taxon>
        <taxon>Coscinodiscophyceae</taxon>
        <taxon>Thalassiosirophycidae</taxon>
        <taxon>Stephanodiscales</taxon>
        <taxon>Stephanodiscaceae</taxon>
        <taxon>Cyclotella</taxon>
    </lineage>
</organism>
<dbReference type="SUPFAM" id="SSF52540">
    <property type="entry name" value="P-loop containing nucleoside triphosphate hydrolases"/>
    <property type="match status" value="2"/>
</dbReference>
<dbReference type="Pfam" id="PF05183">
    <property type="entry name" value="RdRP"/>
    <property type="match status" value="2"/>
</dbReference>
<keyword evidence="10" id="KW-1185">Reference proteome</keyword>
<dbReference type="GO" id="GO:0004386">
    <property type="term" value="F:helicase activity"/>
    <property type="evidence" value="ECO:0007669"/>
    <property type="project" value="UniProtKB-UniRule"/>
</dbReference>
<proteinExistence type="inferred from homology"/>
<comment type="caution">
    <text evidence="9">The sequence shown here is derived from an EMBL/GenBank/DDBJ whole genome shotgun (WGS) entry which is preliminary data.</text>
</comment>
<dbReference type="GO" id="GO:0005524">
    <property type="term" value="F:ATP binding"/>
    <property type="evidence" value="ECO:0007669"/>
    <property type="project" value="UniProtKB-UniRule"/>
</dbReference>
<keyword evidence="3 6" id="KW-0378">Hydrolase</keyword>
<feature type="compositionally biased region" description="Low complexity" evidence="7">
    <location>
        <begin position="2876"/>
        <end position="2886"/>
    </location>
</feature>
<gene>
    <name evidence="9" type="ORF">HJC23_013088</name>
</gene>
<dbReference type="Gene3D" id="3.40.50.300">
    <property type="entry name" value="P-loop containing nucleotide triphosphate hydrolases"/>
    <property type="match status" value="4"/>
</dbReference>
<dbReference type="InterPro" id="IPR057596">
    <property type="entry name" value="RDRP_core"/>
</dbReference>
<keyword evidence="2 6" id="KW-0547">Nucleotide-binding</keyword>
<evidence type="ECO:0000313" key="10">
    <source>
        <dbReference type="Proteomes" id="UP001516023"/>
    </source>
</evidence>
<dbReference type="InterPro" id="IPR011990">
    <property type="entry name" value="TPR-like_helical_dom_sf"/>
</dbReference>
<evidence type="ECO:0000256" key="3">
    <source>
        <dbReference type="ARBA" id="ARBA00022801"/>
    </source>
</evidence>